<protein>
    <submittedName>
        <fullName evidence="1">Uncharacterized protein</fullName>
    </submittedName>
</protein>
<proteinExistence type="predicted"/>
<sequence length="70" mass="7861">MCFQRKCKASSTQNKQELKMAAVQAWQSITRKGTPHLVIGHRLQAVIACKGYAAKYKNINDTLKWAGINL</sequence>
<reference evidence="1" key="1">
    <citation type="submission" date="2014-11" db="EMBL/GenBank/DDBJ databases">
        <authorList>
            <person name="Amaro Gonzalez C."/>
        </authorList>
    </citation>
    <scope>NUCLEOTIDE SEQUENCE</scope>
</reference>
<organism evidence="1">
    <name type="scientific">Anguilla anguilla</name>
    <name type="common">European freshwater eel</name>
    <name type="synonym">Muraena anguilla</name>
    <dbReference type="NCBI Taxonomy" id="7936"/>
    <lineage>
        <taxon>Eukaryota</taxon>
        <taxon>Metazoa</taxon>
        <taxon>Chordata</taxon>
        <taxon>Craniata</taxon>
        <taxon>Vertebrata</taxon>
        <taxon>Euteleostomi</taxon>
        <taxon>Actinopterygii</taxon>
        <taxon>Neopterygii</taxon>
        <taxon>Teleostei</taxon>
        <taxon>Anguilliformes</taxon>
        <taxon>Anguillidae</taxon>
        <taxon>Anguilla</taxon>
    </lineage>
</organism>
<name>A0A0E9QYZ9_ANGAN</name>
<accession>A0A0E9QYZ9</accession>
<evidence type="ECO:0000313" key="1">
    <source>
        <dbReference type="EMBL" id="JAH21465.1"/>
    </source>
</evidence>
<dbReference type="AlphaFoldDB" id="A0A0E9QYZ9"/>
<dbReference type="EMBL" id="GBXM01087112">
    <property type="protein sequence ID" value="JAH21465.1"/>
    <property type="molecule type" value="Transcribed_RNA"/>
</dbReference>
<reference evidence="1" key="2">
    <citation type="journal article" date="2015" name="Fish Shellfish Immunol.">
        <title>Early steps in the European eel (Anguilla anguilla)-Vibrio vulnificus interaction in the gills: Role of the RtxA13 toxin.</title>
        <authorList>
            <person name="Callol A."/>
            <person name="Pajuelo D."/>
            <person name="Ebbesson L."/>
            <person name="Teles M."/>
            <person name="MacKenzie S."/>
            <person name="Amaro C."/>
        </authorList>
    </citation>
    <scope>NUCLEOTIDE SEQUENCE</scope>
</reference>